<evidence type="ECO:0000256" key="1">
    <source>
        <dbReference type="SAM" id="Phobius"/>
    </source>
</evidence>
<organism evidence="2 3">
    <name type="scientific">Blautia wexlerae</name>
    <dbReference type="NCBI Taxonomy" id="418240"/>
    <lineage>
        <taxon>Bacteria</taxon>
        <taxon>Bacillati</taxon>
        <taxon>Bacillota</taxon>
        <taxon>Clostridia</taxon>
        <taxon>Lachnospirales</taxon>
        <taxon>Lachnospiraceae</taxon>
        <taxon>Blautia</taxon>
    </lineage>
</organism>
<feature type="transmembrane region" description="Helical" evidence="1">
    <location>
        <begin position="131"/>
        <end position="153"/>
    </location>
</feature>
<name>A0A6L8XRG3_9FIRM</name>
<protein>
    <submittedName>
        <fullName evidence="2">Uncharacterized protein</fullName>
    </submittedName>
</protein>
<dbReference type="Proteomes" id="UP000477156">
    <property type="component" value="Unassembled WGS sequence"/>
</dbReference>
<dbReference type="AlphaFoldDB" id="A0A6L8XRG3"/>
<keyword evidence="1" id="KW-1133">Transmembrane helix</keyword>
<comment type="caution">
    <text evidence="2">The sequence shown here is derived from an EMBL/GenBank/DDBJ whole genome shotgun (WGS) entry which is preliminary data.</text>
</comment>
<feature type="transmembrane region" description="Helical" evidence="1">
    <location>
        <begin position="90"/>
        <end position="110"/>
    </location>
</feature>
<feature type="transmembrane region" description="Helical" evidence="1">
    <location>
        <begin position="193"/>
        <end position="210"/>
    </location>
</feature>
<evidence type="ECO:0000313" key="3">
    <source>
        <dbReference type="Proteomes" id="UP000477156"/>
    </source>
</evidence>
<feature type="transmembrane region" description="Helical" evidence="1">
    <location>
        <begin position="165"/>
        <end position="186"/>
    </location>
</feature>
<evidence type="ECO:0000313" key="2">
    <source>
        <dbReference type="EMBL" id="MZS88575.1"/>
    </source>
</evidence>
<reference evidence="2 3" key="1">
    <citation type="journal article" date="2019" name="Nat. Med.">
        <title>A library of human gut bacterial isolates paired with longitudinal multiomics data enables mechanistic microbiome research.</title>
        <authorList>
            <person name="Poyet M."/>
            <person name="Groussin M."/>
            <person name="Gibbons S.M."/>
            <person name="Avila-Pacheco J."/>
            <person name="Jiang X."/>
            <person name="Kearney S.M."/>
            <person name="Perrotta A.R."/>
            <person name="Berdy B."/>
            <person name="Zhao S."/>
            <person name="Lieberman T.D."/>
            <person name="Swanson P.K."/>
            <person name="Smith M."/>
            <person name="Roesemann S."/>
            <person name="Alexander J.E."/>
            <person name="Rich S.A."/>
            <person name="Livny J."/>
            <person name="Vlamakis H."/>
            <person name="Clish C."/>
            <person name="Bullock K."/>
            <person name="Deik A."/>
            <person name="Scott J."/>
            <person name="Pierce K.A."/>
            <person name="Xavier R.J."/>
            <person name="Alm E.J."/>
        </authorList>
    </citation>
    <scope>NUCLEOTIDE SEQUENCE [LARGE SCALE GENOMIC DNA]</scope>
    <source>
        <strain evidence="2 3">BIOML-A12</strain>
    </source>
</reference>
<keyword evidence="1" id="KW-0472">Membrane</keyword>
<feature type="transmembrane region" description="Helical" evidence="1">
    <location>
        <begin position="61"/>
        <end position="84"/>
    </location>
</feature>
<sequence length="256" mass="28933">MIMRNSEIKALFEKAEEQIQVDEIRKQETYNMMLETMEKQRTPMMSIKNILLHQIWYMDKVFFIIYGVIICLGIVSIAALQYIGVNQNEIIIACMVGAGILSVVSISIIDKVFFGRMAELGECCYFNTKQCVAAWLALSGMINIVLLLFVTGYLSYFQKVGLLQVGLYILTPYLMSNIVALGILSIEKRGKSSLLFWMSSVFLSICYIVIGSIPKILLATALWIWGIAFLVSGFIFVIQVKKLLSQIEKGEILCMN</sequence>
<proteinExistence type="predicted"/>
<accession>A0A6L8XRG3</accession>
<gene>
    <name evidence="2" type="ORF">GT712_05590</name>
</gene>
<feature type="transmembrane region" description="Helical" evidence="1">
    <location>
        <begin position="216"/>
        <end position="238"/>
    </location>
</feature>
<dbReference type="EMBL" id="WWVF01000008">
    <property type="protein sequence ID" value="MZS88575.1"/>
    <property type="molecule type" value="Genomic_DNA"/>
</dbReference>
<keyword evidence="1" id="KW-0812">Transmembrane</keyword>